<feature type="signal peptide" evidence="1">
    <location>
        <begin position="1"/>
        <end position="22"/>
    </location>
</feature>
<name>A0A7M7KWE8_VARDE</name>
<keyword evidence="1" id="KW-0732">Signal</keyword>
<accession>A0A7M7KWE8</accession>
<feature type="chain" id="PRO_5029832278" evidence="1">
    <location>
        <begin position="23"/>
        <end position="101"/>
    </location>
</feature>
<reference evidence="2" key="1">
    <citation type="submission" date="2021-01" db="UniProtKB">
        <authorList>
            <consortium name="EnsemblMetazoa"/>
        </authorList>
    </citation>
    <scope>IDENTIFICATION</scope>
</reference>
<evidence type="ECO:0000313" key="3">
    <source>
        <dbReference type="Proteomes" id="UP000594260"/>
    </source>
</evidence>
<sequence length="101" mass="11702">MKLFMLSLAIVLVLMYVQKTQAFKLKKYKKAAFAYMLLQASKPKLEPTMDMMMMMNGMMMTPMPGMMVPAMEMKDPLESEMPCHMTEKDIKPMPAMIMMMD</sequence>
<protein>
    <submittedName>
        <fullName evidence="2">Uncharacterized protein</fullName>
    </submittedName>
</protein>
<evidence type="ECO:0000313" key="2">
    <source>
        <dbReference type="EnsemblMetazoa" id="XP_022666778"/>
    </source>
</evidence>
<dbReference type="GeneID" id="111252722"/>
<dbReference type="AlphaFoldDB" id="A0A7M7KWE8"/>
<dbReference type="KEGG" id="vde:111252722"/>
<proteinExistence type="predicted"/>
<evidence type="ECO:0000256" key="1">
    <source>
        <dbReference type="SAM" id="SignalP"/>
    </source>
</evidence>
<dbReference type="EnsemblMetazoa" id="XM_022811043">
    <property type="protein sequence ID" value="XP_022666778"/>
    <property type="gene ID" value="LOC111252722"/>
</dbReference>
<dbReference type="InParanoid" id="A0A7M7KWE8"/>
<dbReference type="RefSeq" id="XP_022666778.1">
    <property type="nucleotide sequence ID" value="XM_022811043.1"/>
</dbReference>
<organism evidence="2 3">
    <name type="scientific">Varroa destructor</name>
    <name type="common">Honeybee mite</name>
    <dbReference type="NCBI Taxonomy" id="109461"/>
    <lineage>
        <taxon>Eukaryota</taxon>
        <taxon>Metazoa</taxon>
        <taxon>Ecdysozoa</taxon>
        <taxon>Arthropoda</taxon>
        <taxon>Chelicerata</taxon>
        <taxon>Arachnida</taxon>
        <taxon>Acari</taxon>
        <taxon>Parasitiformes</taxon>
        <taxon>Mesostigmata</taxon>
        <taxon>Gamasina</taxon>
        <taxon>Dermanyssoidea</taxon>
        <taxon>Varroidae</taxon>
        <taxon>Varroa</taxon>
    </lineage>
</organism>
<keyword evidence="3" id="KW-1185">Reference proteome</keyword>
<dbReference type="Proteomes" id="UP000594260">
    <property type="component" value="Unplaced"/>
</dbReference>